<dbReference type="EC" id="2.7.13.3" evidence="2"/>
<evidence type="ECO:0000313" key="12">
    <source>
        <dbReference type="Proteomes" id="UP001597544"/>
    </source>
</evidence>
<gene>
    <name evidence="11" type="ORF">ACFSRY_13765</name>
</gene>
<dbReference type="SMART" id="SM00387">
    <property type="entry name" value="HATPase_c"/>
    <property type="match status" value="1"/>
</dbReference>
<dbReference type="SUPFAM" id="SSF55874">
    <property type="entry name" value="ATPase domain of HSP90 chaperone/DNA topoisomerase II/histidine kinase"/>
    <property type="match status" value="1"/>
</dbReference>
<dbReference type="Pfam" id="PF02518">
    <property type="entry name" value="HATPase_c"/>
    <property type="match status" value="1"/>
</dbReference>
<evidence type="ECO:0000259" key="10">
    <source>
        <dbReference type="PROSITE" id="PS50109"/>
    </source>
</evidence>
<dbReference type="GO" id="GO:0016301">
    <property type="term" value="F:kinase activity"/>
    <property type="evidence" value="ECO:0007669"/>
    <property type="project" value="UniProtKB-KW"/>
</dbReference>
<dbReference type="InterPro" id="IPR011712">
    <property type="entry name" value="Sig_transdc_His_kin_sub3_dim/P"/>
</dbReference>
<reference evidence="12" key="1">
    <citation type="journal article" date="2019" name="Int. J. Syst. Evol. Microbiol.">
        <title>The Global Catalogue of Microorganisms (GCM) 10K type strain sequencing project: providing services to taxonomists for standard genome sequencing and annotation.</title>
        <authorList>
            <consortium name="The Broad Institute Genomics Platform"/>
            <consortium name="The Broad Institute Genome Sequencing Center for Infectious Disease"/>
            <person name="Wu L."/>
            <person name="Ma J."/>
        </authorList>
    </citation>
    <scope>NUCLEOTIDE SEQUENCE [LARGE SCALE GENOMIC DNA]</scope>
    <source>
        <strain evidence="12">KCTC 42498</strain>
    </source>
</reference>
<evidence type="ECO:0000256" key="4">
    <source>
        <dbReference type="ARBA" id="ARBA00022679"/>
    </source>
</evidence>
<evidence type="ECO:0000256" key="2">
    <source>
        <dbReference type="ARBA" id="ARBA00012438"/>
    </source>
</evidence>
<comment type="caution">
    <text evidence="11">The sequence shown here is derived from an EMBL/GenBank/DDBJ whole genome shotgun (WGS) entry which is preliminary data.</text>
</comment>
<dbReference type="Gene3D" id="1.20.5.1930">
    <property type="match status" value="1"/>
</dbReference>
<keyword evidence="9" id="KW-0812">Transmembrane</keyword>
<keyword evidence="7" id="KW-0067">ATP-binding</keyword>
<keyword evidence="8" id="KW-0902">Two-component regulatory system</keyword>
<keyword evidence="9" id="KW-1133">Transmembrane helix</keyword>
<dbReference type="Pfam" id="PF07730">
    <property type="entry name" value="HisKA_3"/>
    <property type="match status" value="1"/>
</dbReference>
<dbReference type="RefSeq" id="WP_377508645.1">
    <property type="nucleotide sequence ID" value="NZ_JBHULU010000020.1"/>
</dbReference>
<evidence type="ECO:0000256" key="8">
    <source>
        <dbReference type="ARBA" id="ARBA00023012"/>
    </source>
</evidence>
<keyword evidence="5" id="KW-0547">Nucleotide-binding</keyword>
<evidence type="ECO:0000256" key="3">
    <source>
        <dbReference type="ARBA" id="ARBA00022553"/>
    </source>
</evidence>
<dbReference type="InterPro" id="IPR050482">
    <property type="entry name" value="Sensor_HK_TwoCompSys"/>
</dbReference>
<keyword evidence="6 11" id="KW-0418">Kinase</keyword>
<evidence type="ECO:0000313" key="11">
    <source>
        <dbReference type="EMBL" id="MFD2514939.1"/>
    </source>
</evidence>
<proteinExistence type="predicted"/>
<accession>A0ABW5IQA9</accession>
<organism evidence="11 12">
    <name type="scientific">Pontibacter locisalis</name>
    <dbReference type="NCBI Taxonomy" id="1719035"/>
    <lineage>
        <taxon>Bacteria</taxon>
        <taxon>Pseudomonadati</taxon>
        <taxon>Bacteroidota</taxon>
        <taxon>Cytophagia</taxon>
        <taxon>Cytophagales</taxon>
        <taxon>Hymenobacteraceae</taxon>
        <taxon>Pontibacter</taxon>
    </lineage>
</organism>
<dbReference type="CDD" id="cd16917">
    <property type="entry name" value="HATPase_UhpB-NarQ-NarX-like"/>
    <property type="match status" value="1"/>
</dbReference>
<comment type="catalytic activity">
    <reaction evidence="1">
        <text>ATP + protein L-histidine = ADP + protein N-phospho-L-histidine.</text>
        <dbReference type="EC" id="2.7.13.3"/>
    </reaction>
</comment>
<evidence type="ECO:0000256" key="7">
    <source>
        <dbReference type="ARBA" id="ARBA00022840"/>
    </source>
</evidence>
<dbReference type="InterPro" id="IPR005467">
    <property type="entry name" value="His_kinase_dom"/>
</dbReference>
<name>A0ABW5IQA9_9BACT</name>
<dbReference type="PANTHER" id="PTHR24421:SF10">
    <property type="entry name" value="NITRATE_NITRITE SENSOR PROTEIN NARQ"/>
    <property type="match status" value="1"/>
</dbReference>
<sequence length="259" mass="29251">MNVYTPVFIITPVLLALAFGIIGFVFLYQRRMLQHQENLRQLQEAKQRQILDATVQAQEDERRRVARDLHDDVGAMLALVKLNVHQLNTKLEDKSSGAEVKKLLDEVIGSVRRISHELMPVVLEKMGLPQAIESLKRAVPLSSDIAFEFNCNDNNRRTDPKIELFLYRVVQELLNNTLKHAGASLIKVNLVFEAEQLLLEYTDNGRGFSYQENLQERGNSKEGLGLMNLQGRVALLRGSLIFESSPNKGAKAFISVPIS</sequence>
<keyword evidence="12" id="KW-1185">Reference proteome</keyword>
<dbReference type="InterPro" id="IPR036890">
    <property type="entry name" value="HATPase_C_sf"/>
</dbReference>
<keyword evidence="9" id="KW-0472">Membrane</keyword>
<dbReference type="Gene3D" id="3.30.565.10">
    <property type="entry name" value="Histidine kinase-like ATPase, C-terminal domain"/>
    <property type="match status" value="1"/>
</dbReference>
<dbReference type="PROSITE" id="PS50109">
    <property type="entry name" value="HIS_KIN"/>
    <property type="match status" value="1"/>
</dbReference>
<dbReference type="PANTHER" id="PTHR24421">
    <property type="entry name" value="NITRATE/NITRITE SENSOR PROTEIN NARX-RELATED"/>
    <property type="match status" value="1"/>
</dbReference>
<feature type="transmembrane region" description="Helical" evidence="9">
    <location>
        <begin position="6"/>
        <end position="28"/>
    </location>
</feature>
<protein>
    <recommendedName>
        <fullName evidence="2">histidine kinase</fullName>
        <ecNumber evidence="2">2.7.13.3</ecNumber>
    </recommendedName>
</protein>
<dbReference type="EMBL" id="JBHULU010000020">
    <property type="protein sequence ID" value="MFD2514939.1"/>
    <property type="molecule type" value="Genomic_DNA"/>
</dbReference>
<evidence type="ECO:0000256" key="5">
    <source>
        <dbReference type="ARBA" id="ARBA00022741"/>
    </source>
</evidence>
<evidence type="ECO:0000256" key="6">
    <source>
        <dbReference type="ARBA" id="ARBA00022777"/>
    </source>
</evidence>
<evidence type="ECO:0000256" key="9">
    <source>
        <dbReference type="SAM" id="Phobius"/>
    </source>
</evidence>
<keyword evidence="3" id="KW-0597">Phosphoprotein</keyword>
<dbReference type="Proteomes" id="UP001597544">
    <property type="component" value="Unassembled WGS sequence"/>
</dbReference>
<evidence type="ECO:0000256" key="1">
    <source>
        <dbReference type="ARBA" id="ARBA00000085"/>
    </source>
</evidence>
<keyword evidence="4" id="KW-0808">Transferase</keyword>
<dbReference type="InterPro" id="IPR003594">
    <property type="entry name" value="HATPase_dom"/>
</dbReference>
<feature type="domain" description="Histidine kinase" evidence="10">
    <location>
        <begin position="64"/>
        <end position="259"/>
    </location>
</feature>